<dbReference type="EC" id="3.5.1.42" evidence="2"/>
<dbReference type="EMBL" id="CP036281">
    <property type="protein sequence ID" value="QDU78591.1"/>
    <property type="molecule type" value="Genomic_DNA"/>
</dbReference>
<name>A0A518CH88_9PLAN</name>
<evidence type="ECO:0000259" key="1">
    <source>
        <dbReference type="Pfam" id="PF02464"/>
    </source>
</evidence>
<dbReference type="RefSeq" id="WP_144992473.1">
    <property type="nucleotide sequence ID" value="NZ_CP036281.1"/>
</dbReference>
<dbReference type="InterPro" id="IPR008136">
    <property type="entry name" value="CinA_C"/>
</dbReference>
<keyword evidence="3" id="KW-1185">Reference proteome</keyword>
<proteinExistence type="predicted"/>
<sequence>MITPSDLDRRAATVSHELQKRNLKLICAESCTAGLISATLSRVPGASEWLCGSAVVYRFDTKVNWLGVEREKLDDPGPVSSIVAEQMAAGVLLKTPEACLALSITGDFGPVAPAETDGIAWVGIAERTEQGSGIALFSQRLELQDETTEGEGILRHRRHTEAVYRTLGLLLEHLN</sequence>
<dbReference type="NCBIfam" id="TIGR00199">
    <property type="entry name" value="PncC_domain"/>
    <property type="match status" value="1"/>
</dbReference>
<reference evidence="2 3" key="1">
    <citation type="submission" date="2019-02" db="EMBL/GenBank/DDBJ databases">
        <title>Deep-cultivation of Planctomycetes and their phenomic and genomic characterization uncovers novel biology.</title>
        <authorList>
            <person name="Wiegand S."/>
            <person name="Jogler M."/>
            <person name="Boedeker C."/>
            <person name="Pinto D."/>
            <person name="Vollmers J."/>
            <person name="Rivas-Marin E."/>
            <person name="Kohn T."/>
            <person name="Peeters S.H."/>
            <person name="Heuer A."/>
            <person name="Rast P."/>
            <person name="Oberbeckmann S."/>
            <person name="Bunk B."/>
            <person name="Jeske O."/>
            <person name="Meyerdierks A."/>
            <person name="Storesund J.E."/>
            <person name="Kallscheuer N."/>
            <person name="Luecker S."/>
            <person name="Lage O.M."/>
            <person name="Pohl T."/>
            <person name="Merkel B.J."/>
            <person name="Hornburger P."/>
            <person name="Mueller R.-W."/>
            <person name="Bruemmer F."/>
            <person name="Labrenz M."/>
            <person name="Spormann A.M."/>
            <person name="Op den Camp H."/>
            <person name="Overmann J."/>
            <person name="Amann R."/>
            <person name="Jetten M.S.M."/>
            <person name="Mascher T."/>
            <person name="Medema M.H."/>
            <person name="Devos D.P."/>
            <person name="Kaster A.-K."/>
            <person name="Ovreas L."/>
            <person name="Rohde M."/>
            <person name="Galperin M.Y."/>
            <person name="Jogler C."/>
        </authorList>
    </citation>
    <scope>NUCLEOTIDE SEQUENCE [LARGE SCALE GENOMIC DNA]</scope>
    <source>
        <strain evidence="2 3">Pla110</strain>
    </source>
</reference>
<dbReference type="Pfam" id="PF02464">
    <property type="entry name" value="CinA"/>
    <property type="match status" value="1"/>
</dbReference>
<dbReference type="Gene3D" id="3.90.950.20">
    <property type="entry name" value="CinA-like"/>
    <property type="match status" value="1"/>
</dbReference>
<protein>
    <submittedName>
        <fullName evidence="2">Nicotinamide-nucleotide amidohydrolase PncC</fullName>
        <ecNumber evidence="2">3.5.1.42</ecNumber>
    </submittedName>
</protein>
<dbReference type="SUPFAM" id="SSF142433">
    <property type="entry name" value="CinA-like"/>
    <property type="match status" value="1"/>
</dbReference>
<dbReference type="Proteomes" id="UP000317178">
    <property type="component" value="Chromosome"/>
</dbReference>
<keyword evidence="2" id="KW-0378">Hydrolase</keyword>
<dbReference type="InterPro" id="IPR036653">
    <property type="entry name" value="CinA-like_C"/>
</dbReference>
<dbReference type="GO" id="GO:0019159">
    <property type="term" value="F:nicotinamide-nucleotide amidase activity"/>
    <property type="evidence" value="ECO:0007669"/>
    <property type="project" value="UniProtKB-EC"/>
</dbReference>
<dbReference type="KEGG" id="plon:Pla110_02950"/>
<feature type="domain" description="CinA C-terminal" evidence="1">
    <location>
        <begin position="11"/>
        <end position="130"/>
    </location>
</feature>
<evidence type="ECO:0000313" key="3">
    <source>
        <dbReference type="Proteomes" id="UP000317178"/>
    </source>
</evidence>
<organism evidence="2 3">
    <name type="scientific">Polystyrenella longa</name>
    <dbReference type="NCBI Taxonomy" id="2528007"/>
    <lineage>
        <taxon>Bacteria</taxon>
        <taxon>Pseudomonadati</taxon>
        <taxon>Planctomycetota</taxon>
        <taxon>Planctomycetia</taxon>
        <taxon>Planctomycetales</taxon>
        <taxon>Planctomycetaceae</taxon>
        <taxon>Polystyrenella</taxon>
    </lineage>
</organism>
<dbReference type="OrthoDB" id="281405at2"/>
<dbReference type="AlphaFoldDB" id="A0A518CH88"/>
<evidence type="ECO:0000313" key="2">
    <source>
        <dbReference type="EMBL" id="QDU78591.1"/>
    </source>
</evidence>
<accession>A0A518CH88</accession>
<gene>
    <name evidence="2" type="primary">pncC</name>
    <name evidence="2" type="ORF">Pla110_02950</name>
</gene>